<keyword evidence="4" id="KW-1185">Reference proteome</keyword>
<dbReference type="AlphaFoldDB" id="A0A841HFW1"/>
<feature type="coiled-coil region" evidence="1">
    <location>
        <begin position="184"/>
        <end position="211"/>
    </location>
</feature>
<organism evidence="3 4">
    <name type="scientific">Povalibacter uvarum</name>
    <dbReference type="NCBI Taxonomy" id="732238"/>
    <lineage>
        <taxon>Bacteria</taxon>
        <taxon>Pseudomonadati</taxon>
        <taxon>Pseudomonadota</taxon>
        <taxon>Gammaproteobacteria</taxon>
        <taxon>Steroidobacterales</taxon>
        <taxon>Steroidobacteraceae</taxon>
        <taxon>Povalibacter</taxon>
    </lineage>
</organism>
<keyword evidence="1" id="KW-0175">Coiled coil</keyword>
<dbReference type="Proteomes" id="UP000588068">
    <property type="component" value="Unassembled WGS sequence"/>
</dbReference>
<proteinExistence type="predicted"/>
<evidence type="ECO:0000313" key="3">
    <source>
        <dbReference type="EMBL" id="MBB6091240.1"/>
    </source>
</evidence>
<evidence type="ECO:0000256" key="1">
    <source>
        <dbReference type="SAM" id="Coils"/>
    </source>
</evidence>
<reference evidence="3 4" key="1">
    <citation type="submission" date="2020-08" db="EMBL/GenBank/DDBJ databases">
        <title>Genomic Encyclopedia of Type Strains, Phase IV (KMG-IV): sequencing the most valuable type-strain genomes for metagenomic binning, comparative biology and taxonomic classification.</title>
        <authorList>
            <person name="Goeker M."/>
        </authorList>
    </citation>
    <scope>NUCLEOTIDE SEQUENCE [LARGE SCALE GENOMIC DNA]</scope>
    <source>
        <strain evidence="3 4">DSM 26723</strain>
    </source>
</reference>
<dbReference type="RefSeq" id="WP_184329052.1">
    <property type="nucleotide sequence ID" value="NZ_JACHHZ010000001.1"/>
</dbReference>
<dbReference type="EMBL" id="JACHHZ010000001">
    <property type="protein sequence ID" value="MBB6091240.1"/>
    <property type="molecule type" value="Genomic_DNA"/>
</dbReference>
<feature type="coiled-coil region" evidence="1">
    <location>
        <begin position="38"/>
        <end position="114"/>
    </location>
</feature>
<sequence length="214" mass="24373">MKLRVAVLTFPLVLMAAPGTLAQTERSGNADARVMQQLQQMTSERAALQAENTKLKQELEAVKKEAQQAVAAKASLESRNKAMAASVNRDQAVGRQAEEQLEHTRGQMQELVTKFRETAQTLRDVETDRATVKTQLAMREREFKTCVDRNAALYNLNTEVLDRFEDRGFWSSLAEKEPFLKLKRVEQENLIEDYRYRADELRLQAQQKQASAAN</sequence>
<keyword evidence="2" id="KW-0732">Signal</keyword>
<feature type="chain" id="PRO_5032378443" evidence="2">
    <location>
        <begin position="23"/>
        <end position="214"/>
    </location>
</feature>
<comment type="caution">
    <text evidence="3">The sequence shown here is derived from an EMBL/GenBank/DDBJ whole genome shotgun (WGS) entry which is preliminary data.</text>
</comment>
<keyword evidence="3" id="KW-0030">Aminoacyl-tRNA synthetase</keyword>
<name>A0A841HFW1_9GAMM</name>
<accession>A0A841HFW1</accession>
<protein>
    <submittedName>
        <fullName evidence="3">Seryl-tRNA synthetase</fullName>
    </submittedName>
</protein>
<evidence type="ECO:0000313" key="4">
    <source>
        <dbReference type="Proteomes" id="UP000588068"/>
    </source>
</evidence>
<feature type="signal peptide" evidence="2">
    <location>
        <begin position="1"/>
        <end position="22"/>
    </location>
</feature>
<keyword evidence="3" id="KW-0436">Ligase</keyword>
<evidence type="ECO:0000256" key="2">
    <source>
        <dbReference type="SAM" id="SignalP"/>
    </source>
</evidence>
<dbReference type="GO" id="GO:0004812">
    <property type="term" value="F:aminoacyl-tRNA ligase activity"/>
    <property type="evidence" value="ECO:0007669"/>
    <property type="project" value="UniProtKB-KW"/>
</dbReference>
<gene>
    <name evidence="3" type="ORF">HNQ60_000086</name>
</gene>